<dbReference type="EMBL" id="MNUY01000040">
    <property type="protein sequence ID" value="OIO14281.1"/>
    <property type="molecule type" value="Genomic_DNA"/>
</dbReference>
<dbReference type="PIRSF" id="PIRSF005917">
    <property type="entry name" value="MTase_YraL"/>
    <property type="match status" value="1"/>
</dbReference>
<feature type="domain" description="Tetrapyrrole methylase" evidence="6">
    <location>
        <begin position="3"/>
        <end position="221"/>
    </location>
</feature>
<dbReference type="InterPro" id="IPR014777">
    <property type="entry name" value="4pyrrole_Mease_sub1"/>
</dbReference>
<evidence type="ECO:0000313" key="8">
    <source>
        <dbReference type="Proteomes" id="UP000183120"/>
    </source>
</evidence>
<accession>A0A1J4TSS5</accession>
<dbReference type="InterPro" id="IPR000878">
    <property type="entry name" value="4pyrrol_Mease"/>
</dbReference>
<keyword evidence="5" id="KW-0949">S-adenosyl-L-methionine</keyword>
<name>A0A1J4TSS5_9BACT</name>
<evidence type="ECO:0000256" key="3">
    <source>
        <dbReference type="ARBA" id="ARBA00022603"/>
    </source>
</evidence>
<evidence type="ECO:0000256" key="1">
    <source>
        <dbReference type="ARBA" id="ARBA00022490"/>
    </source>
</evidence>
<dbReference type="Gene3D" id="3.30.950.10">
    <property type="entry name" value="Methyltransferase, Cobalt-precorrin-4 Transmethylase, Domain 2"/>
    <property type="match status" value="1"/>
</dbReference>
<protein>
    <recommendedName>
        <fullName evidence="6">Tetrapyrrole methylase domain-containing protein</fullName>
    </recommendedName>
</protein>
<dbReference type="AlphaFoldDB" id="A0A1J4TSS5"/>
<dbReference type="STRING" id="1805209.AUJ73_02545"/>
<sequence>MAKLYIVATPIGNLEDITLRAIRIILSVSIIACEDTRKTSQLISILNERYSSILKIPKLDSQRKLLSYYDEVEDIKCHEIIYMIKRGNDVALISEAGTPLISDPGYKLINESIKQEIKIVPIPGASSFVTAISIAGLPTSSIWHIGYLPDLKIKRIKMLDNMQKISNIAINKPVYSIFLPPHKIRLILTDIREIFGNVDIIICRELTKIYEEIIRINVDELLNNSSVIKGELVLLFRAKV</sequence>
<evidence type="ECO:0000256" key="5">
    <source>
        <dbReference type="ARBA" id="ARBA00022691"/>
    </source>
</evidence>
<gene>
    <name evidence="7" type="ORF">AUJ73_02545</name>
</gene>
<organism evidence="7 8">
    <name type="scientific">Candidatus Gottesmanbacteria bacterium CG1_02_37_22</name>
    <dbReference type="NCBI Taxonomy" id="1805209"/>
    <lineage>
        <taxon>Bacteria</taxon>
        <taxon>Candidatus Gottesmaniibacteriota</taxon>
    </lineage>
</organism>
<dbReference type="Proteomes" id="UP000183120">
    <property type="component" value="Unassembled WGS sequence"/>
</dbReference>
<keyword evidence="2" id="KW-0698">rRNA processing</keyword>
<comment type="caution">
    <text evidence="7">The sequence shown here is derived from an EMBL/GenBank/DDBJ whole genome shotgun (WGS) entry which is preliminary data.</text>
</comment>
<evidence type="ECO:0000259" key="6">
    <source>
        <dbReference type="Pfam" id="PF00590"/>
    </source>
</evidence>
<dbReference type="PANTHER" id="PTHR46111">
    <property type="entry name" value="RIBOSOMAL RNA SMALL SUBUNIT METHYLTRANSFERASE I"/>
    <property type="match status" value="1"/>
</dbReference>
<dbReference type="GO" id="GO:0006364">
    <property type="term" value="P:rRNA processing"/>
    <property type="evidence" value="ECO:0007669"/>
    <property type="project" value="UniProtKB-KW"/>
</dbReference>
<evidence type="ECO:0000256" key="4">
    <source>
        <dbReference type="ARBA" id="ARBA00022679"/>
    </source>
</evidence>
<dbReference type="InterPro" id="IPR035996">
    <property type="entry name" value="4pyrrol_Methylase_sf"/>
</dbReference>
<keyword evidence="4" id="KW-0808">Transferase</keyword>
<dbReference type="GO" id="GO:0008168">
    <property type="term" value="F:methyltransferase activity"/>
    <property type="evidence" value="ECO:0007669"/>
    <property type="project" value="UniProtKB-KW"/>
</dbReference>
<evidence type="ECO:0000313" key="7">
    <source>
        <dbReference type="EMBL" id="OIO14281.1"/>
    </source>
</evidence>
<dbReference type="CDD" id="cd11648">
    <property type="entry name" value="RsmI"/>
    <property type="match status" value="1"/>
</dbReference>
<evidence type="ECO:0000256" key="2">
    <source>
        <dbReference type="ARBA" id="ARBA00022552"/>
    </source>
</evidence>
<dbReference type="InterPro" id="IPR014776">
    <property type="entry name" value="4pyrrole_Mease_sub2"/>
</dbReference>
<proteinExistence type="predicted"/>
<dbReference type="SUPFAM" id="SSF53790">
    <property type="entry name" value="Tetrapyrrole methylase"/>
    <property type="match status" value="1"/>
</dbReference>
<dbReference type="PANTHER" id="PTHR46111:SF1">
    <property type="entry name" value="RIBOSOMAL RNA SMALL SUBUNIT METHYLTRANSFERASE I"/>
    <property type="match status" value="1"/>
</dbReference>
<keyword evidence="3" id="KW-0489">Methyltransferase</keyword>
<dbReference type="Gene3D" id="3.40.1010.10">
    <property type="entry name" value="Cobalt-precorrin-4 Transmethylase, Domain 1"/>
    <property type="match status" value="1"/>
</dbReference>
<dbReference type="InterPro" id="IPR008189">
    <property type="entry name" value="rRNA_ssu_MeTfrase_I"/>
</dbReference>
<keyword evidence="1" id="KW-0963">Cytoplasm</keyword>
<reference evidence="7 8" key="1">
    <citation type="journal article" date="2016" name="Environ. Microbiol.">
        <title>Genomic resolution of a cold subsurface aquifer community provides metabolic insights for novel microbes adapted to high CO concentrations.</title>
        <authorList>
            <person name="Probst A.J."/>
            <person name="Castelle C.J."/>
            <person name="Singh A."/>
            <person name="Brown C.T."/>
            <person name="Anantharaman K."/>
            <person name="Sharon I."/>
            <person name="Hug L.A."/>
            <person name="Burstein D."/>
            <person name="Emerson J.B."/>
            <person name="Thomas B.C."/>
            <person name="Banfield J.F."/>
        </authorList>
    </citation>
    <scope>NUCLEOTIDE SEQUENCE [LARGE SCALE GENOMIC DNA]</scope>
    <source>
        <strain evidence="7">CG1_02_37_22</strain>
    </source>
</reference>
<dbReference type="GO" id="GO:0032259">
    <property type="term" value="P:methylation"/>
    <property type="evidence" value="ECO:0007669"/>
    <property type="project" value="UniProtKB-KW"/>
</dbReference>
<dbReference type="Pfam" id="PF00590">
    <property type="entry name" value="TP_methylase"/>
    <property type="match status" value="1"/>
</dbReference>